<keyword evidence="8" id="KW-0732">Signal</keyword>
<comment type="function">
    <text evidence="14 16">Extracellular zinc metalloprotease.</text>
</comment>
<dbReference type="Pfam" id="PF01447">
    <property type="entry name" value="Peptidase_M4"/>
    <property type="match status" value="1"/>
</dbReference>
<keyword evidence="5 16" id="KW-0964">Secreted</keyword>
<feature type="active site" description="Proton donor" evidence="15">
    <location>
        <position position="512"/>
    </location>
</feature>
<feature type="domain" description="PepSY" evidence="20">
    <location>
        <begin position="195"/>
        <end position="266"/>
    </location>
</feature>
<dbReference type="FunFam" id="1.10.390.10:FF:000012">
    <property type="entry name" value="Thermolysin"/>
    <property type="match status" value="1"/>
</dbReference>
<comment type="cofactor">
    <cofactor evidence="1">
        <name>Ca(2+)</name>
        <dbReference type="ChEBI" id="CHEBI:29108"/>
    </cofactor>
</comment>
<dbReference type="Gene3D" id="1.10.390.10">
    <property type="entry name" value="Neutral Protease Domain 2"/>
    <property type="match status" value="1"/>
</dbReference>
<evidence type="ECO:0000256" key="10">
    <source>
        <dbReference type="ARBA" id="ARBA00022833"/>
    </source>
</evidence>
<dbReference type="Gene3D" id="3.10.170.10">
    <property type="match status" value="1"/>
</dbReference>
<evidence type="ECO:0000256" key="8">
    <source>
        <dbReference type="ARBA" id="ARBA00022729"/>
    </source>
</evidence>
<evidence type="ECO:0000256" key="7">
    <source>
        <dbReference type="ARBA" id="ARBA00022723"/>
    </source>
</evidence>
<name>A0ABD6TFY4_9BACI</name>
<keyword evidence="10 16" id="KW-0862">Zinc</keyword>
<evidence type="ECO:0000259" key="20">
    <source>
        <dbReference type="Pfam" id="PF03413"/>
    </source>
</evidence>
<keyword evidence="12 16" id="KW-0482">Metalloprotease</keyword>
<dbReference type="InterPro" id="IPR011096">
    <property type="entry name" value="FTP_domain"/>
</dbReference>
<keyword evidence="6 16" id="KW-0645">Protease</keyword>
<dbReference type="PANTHER" id="PTHR33794">
    <property type="entry name" value="BACILLOLYSIN"/>
    <property type="match status" value="1"/>
</dbReference>
<dbReference type="GO" id="GO:0046872">
    <property type="term" value="F:metal ion binding"/>
    <property type="evidence" value="ECO:0007669"/>
    <property type="project" value="UniProtKB-UniRule"/>
</dbReference>
<dbReference type="InterPro" id="IPR027268">
    <property type="entry name" value="Peptidase_M4/M1_CTD_sf"/>
</dbReference>
<feature type="transmembrane region" description="Helical" evidence="17">
    <location>
        <begin position="53"/>
        <end position="72"/>
    </location>
</feature>
<reference evidence="22 23" key="1">
    <citation type="submission" date="2017-09" db="EMBL/GenBank/DDBJ databases">
        <title>Large-scale bioinformatics analysis of Bacillus genomes uncovers conserved roles of natural products in bacterial physiology.</title>
        <authorList>
            <consortium name="Agbiome Team Llc"/>
            <person name="Bleich R.M."/>
            <person name="Grubbs K.J."/>
            <person name="Santa Maria K.C."/>
            <person name="Allen S.E."/>
            <person name="Farag S."/>
            <person name="Shank E.A."/>
            <person name="Bowers A."/>
        </authorList>
    </citation>
    <scope>NUCLEOTIDE SEQUENCE [LARGE SCALE GENOMIC DNA]</scope>
    <source>
        <strain evidence="22 23">AFS037265</strain>
    </source>
</reference>
<dbReference type="Proteomes" id="UP000221918">
    <property type="component" value="Unassembled WGS sequence"/>
</dbReference>
<evidence type="ECO:0000256" key="11">
    <source>
        <dbReference type="ARBA" id="ARBA00022837"/>
    </source>
</evidence>
<dbReference type="Pfam" id="PF03413">
    <property type="entry name" value="PepSY"/>
    <property type="match status" value="1"/>
</dbReference>
<proteinExistence type="inferred from homology"/>
<evidence type="ECO:0000313" key="23">
    <source>
        <dbReference type="Proteomes" id="UP000221918"/>
    </source>
</evidence>
<evidence type="ECO:0000259" key="19">
    <source>
        <dbReference type="Pfam" id="PF02868"/>
    </source>
</evidence>
<comment type="cofactor">
    <cofactor evidence="2 16">
        <name>Zn(2+)</name>
        <dbReference type="ChEBI" id="CHEBI:29105"/>
    </cofactor>
</comment>
<evidence type="ECO:0000313" key="22">
    <source>
        <dbReference type="EMBL" id="PHF04472.1"/>
    </source>
</evidence>
<dbReference type="GO" id="GO:0006508">
    <property type="term" value="P:proteolysis"/>
    <property type="evidence" value="ECO:0007669"/>
    <property type="project" value="UniProtKB-KW"/>
</dbReference>
<dbReference type="Gene3D" id="3.10.450.40">
    <property type="match status" value="1"/>
</dbReference>
<gene>
    <name evidence="22" type="ORF">COF81_01985</name>
</gene>
<dbReference type="SUPFAM" id="SSF55486">
    <property type="entry name" value="Metalloproteases ('zincins'), catalytic domain"/>
    <property type="match status" value="1"/>
</dbReference>
<comment type="subcellular location">
    <subcellularLocation>
        <location evidence="3 16">Secreted</location>
    </subcellularLocation>
</comment>
<dbReference type="GO" id="GO:0005576">
    <property type="term" value="C:extracellular region"/>
    <property type="evidence" value="ECO:0007669"/>
    <property type="project" value="UniProtKB-SubCell"/>
</dbReference>
<evidence type="ECO:0000259" key="18">
    <source>
        <dbReference type="Pfam" id="PF01447"/>
    </source>
</evidence>
<dbReference type="InterPro" id="IPR023612">
    <property type="entry name" value="Peptidase_M4"/>
</dbReference>
<dbReference type="FunFam" id="3.10.170.10:FF:000001">
    <property type="entry name" value="Peptidase M4"/>
    <property type="match status" value="1"/>
</dbReference>
<dbReference type="InterPro" id="IPR013856">
    <property type="entry name" value="Peptidase_M4_domain"/>
</dbReference>
<dbReference type="InterPro" id="IPR050728">
    <property type="entry name" value="Zinc_Metalloprotease_M4"/>
</dbReference>
<keyword evidence="17" id="KW-1133">Transmembrane helix</keyword>
<evidence type="ECO:0000256" key="9">
    <source>
        <dbReference type="ARBA" id="ARBA00022801"/>
    </source>
</evidence>
<keyword evidence="17" id="KW-0812">Transmembrane</keyword>
<dbReference type="PRINTS" id="PR00730">
    <property type="entry name" value="THERMOLYSIN"/>
</dbReference>
<dbReference type="PANTHER" id="PTHR33794:SF3">
    <property type="entry name" value="NEUTRAL PROTEASE B"/>
    <property type="match status" value="1"/>
</dbReference>
<protein>
    <recommendedName>
        <fullName evidence="16">Neutral metalloproteinase</fullName>
        <ecNumber evidence="16">3.4.24.-</ecNumber>
    </recommendedName>
</protein>
<keyword evidence="9 16" id="KW-0378">Hydrolase</keyword>
<evidence type="ECO:0000256" key="17">
    <source>
        <dbReference type="SAM" id="Phobius"/>
    </source>
</evidence>
<comment type="similarity">
    <text evidence="4 16">Belongs to the peptidase M4 family.</text>
</comment>
<dbReference type="Gene3D" id="3.10.450.490">
    <property type="match status" value="1"/>
</dbReference>
<evidence type="ECO:0000256" key="13">
    <source>
        <dbReference type="ARBA" id="ARBA00051328"/>
    </source>
</evidence>
<dbReference type="InterPro" id="IPR001570">
    <property type="entry name" value="Peptidase_M4_C_domain"/>
</dbReference>
<keyword evidence="11" id="KW-0106">Calcium</keyword>
<evidence type="ECO:0000256" key="15">
    <source>
        <dbReference type="PIRSR" id="PIRSR623612-1"/>
    </source>
</evidence>
<sequence length="597" mass="66155">MGMFCEFKIGIFGWNCKKVSQYFLVGYIFLFSKCIRVSKNFWGMGSVRLKKQVVSSALALSVIVGGFGAFGATKTQAAEQQIQYHQEFKTPAYIGEEWKAPQGLDKKETVFQYLESKKDMFKLAGNIDKHFNIVGEEKDAESGTTHVKLVEKHNNIPVYGSDQTVTLDKDNNVKAFFGQVIPNLEDKNIPAAASITDEKAVEVAKADIEKEIGKVDKYDGVKKDLYVYEKDGQYYLAYLVKASISKPAPGYWHYFVDATNGNVIEKYNAIDHITGFGYGVLGNKQSFEIAQDEKTGAFNLFDGKRGNGVHTFDAQNMDENWFNLFSQWLGYTGEEVESKSKFFEDKAAVDAHVNAGKVYDYYKKTFNRNSFDNKGARLISTVHVGEGWNNAAWNGVQMMYGDGDGKTFIPLSAGLDVIGHELTHAVTEHTANLVYKDESGALNESLSDIMGVMVEKKSWDLGADIYTPGVEGDALRSLKDPASIPNPLKPGEGYPDHYSKRYTGKADNGGVHINSSINNKAAYLVSEGGTHYGVKVNGVGREATEKIYYRALTKYLTANSNFKMMRQAALQAATDLYGQNSKEVQAVTKAYDAVGVK</sequence>
<dbReference type="EC" id="3.4.24.-" evidence="16"/>
<feature type="domain" description="FTP" evidence="21">
    <location>
        <begin position="130"/>
        <end position="180"/>
    </location>
</feature>
<feature type="domain" description="Peptidase M4 C-terminal" evidence="19">
    <location>
        <begin position="431"/>
        <end position="596"/>
    </location>
</feature>
<evidence type="ECO:0000256" key="12">
    <source>
        <dbReference type="ARBA" id="ARBA00023049"/>
    </source>
</evidence>
<accession>A0ABD6TFY4</accession>
<evidence type="ECO:0000256" key="2">
    <source>
        <dbReference type="ARBA" id="ARBA00001947"/>
    </source>
</evidence>
<dbReference type="Pfam" id="PF02868">
    <property type="entry name" value="Peptidase_M4_C"/>
    <property type="match status" value="1"/>
</dbReference>
<evidence type="ECO:0000256" key="6">
    <source>
        <dbReference type="ARBA" id="ARBA00022670"/>
    </source>
</evidence>
<comment type="caution">
    <text evidence="22">The sequence shown here is derived from an EMBL/GenBank/DDBJ whole genome shotgun (WGS) entry which is preliminary data.</text>
</comment>
<evidence type="ECO:0000256" key="4">
    <source>
        <dbReference type="ARBA" id="ARBA00009388"/>
    </source>
</evidence>
<comment type="catalytic activity">
    <reaction evidence="13">
        <text>Similar, but not identical, to that of thermolysin.</text>
        <dbReference type="EC" id="3.4.24.28"/>
    </reaction>
</comment>
<evidence type="ECO:0000256" key="1">
    <source>
        <dbReference type="ARBA" id="ARBA00001913"/>
    </source>
</evidence>
<evidence type="ECO:0000256" key="3">
    <source>
        <dbReference type="ARBA" id="ARBA00004613"/>
    </source>
</evidence>
<evidence type="ECO:0000256" key="5">
    <source>
        <dbReference type="ARBA" id="ARBA00022525"/>
    </source>
</evidence>
<keyword evidence="7" id="KW-0479">Metal-binding</keyword>
<evidence type="ECO:0000256" key="14">
    <source>
        <dbReference type="ARBA" id="ARBA00058263"/>
    </source>
</evidence>
<feature type="domain" description="Peptidase M4" evidence="18">
    <location>
        <begin position="274"/>
        <end position="428"/>
    </location>
</feature>
<dbReference type="InterPro" id="IPR025711">
    <property type="entry name" value="PepSY"/>
</dbReference>
<dbReference type="CDD" id="cd09597">
    <property type="entry name" value="M4_TLP"/>
    <property type="match status" value="1"/>
</dbReference>
<keyword evidence="17" id="KW-0472">Membrane</keyword>
<dbReference type="AlphaFoldDB" id="A0ABD6TFY4"/>
<evidence type="ECO:0000256" key="16">
    <source>
        <dbReference type="RuleBase" id="RU366073"/>
    </source>
</evidence>
<dbReference type="Pfam" id="PF07504">
    <property type="entry name" value="FTP"/>
    <property type="match status" value="1"/>
</dbReference>
<dbReference type="GO" id="GO:0004222">
    <property type="term" value="F:metalloendopeptidase activity"/>
    <property type="evidence" value="ECO:0007669"/>
    <property type="project" value="UniProtKB-UniRule"/>
</dbReference>
<dbReference type="EMBL" id="NUTL01000007">
    <property type="protein sequence ID" value="PHF04472.1"/>
    <property type="molecule type" value="Genomic_DNA"/>
</dbReference>
<feature type="active site" evidence="15">
    <location>
        <position position="421"/>
    </location>
</feature>
<organism evidence="22 23">
    <name type="scientific">Bacillus pseudomycoides</name>
    <dbReference type="NCBI Taxonomy" id="64104"/>
    <lineage>
        <taxon>Bacteria</taxon>
        <taxon>Bacillati</taxon>
        <taxon>Bacillota</taxon>
        <taxon>Bacilli</taxon>
        <taxon>Bacillales</taxon>
        <taxon>Bacillaceae</taxon>
        <taxon>Bacillus</taxon>
        <taxon>Bacillus cereus group</taxon>
    </lineage>
</organism>
<evidence type="ECO:0000259" key="21">
    <source>
        <dbReference type="Pfam" id="PF07504"/>
    </source>
</evidence>